<name>A0ABN3U4T9_9ACTN</name>
<accession>A0ABN3U4T9</accession>
<dbReference type="Proteomes" id="UP001500886">
    <property type="component" value="Unassembled WGS sequence"/>
</dbReference>
<evidence type="ECO:0000256" key="1">
    <source>
        <dbReference type="SAM" id="MobiDB-lite"/>
    </source>
</evidence>
<evidence type="ECO:0000313" key="4">
    <source>
        <dbReference type="Proteomes" id="UP001500886"/>
    </source>
</evidence>
<dbReference type="Pfam" id="PF04149">
    <property type="entry name" value="DUF397"/>
    <property type="match status" value="1"/>
</dbReference>
<reference evidence="3 4" key="1">
    <citation type="journal article" date="2019" name="Int. J. Syst. Evol. Microbiol.">
        <title>The Global Catalogue of Microorganisms (GCM) 10K type strain sequencing project: providing services to taxonomists for standard genome sequencing and annotation.</title>
        <authorList>
            <consortium name="The Broad Institute Genomics Platform"/>
            <consortium name="The Broad Institute Genome Sequencing Center for Infectious Disease"/>
            <person name="Wu L."/>
            <person name="Ma J."/>
        </authorList>
    </citation>
    <scope>NUCLEOTIDE SEQUENCE [LARGE SCALE GENOMIC DNA]</scope>
    <source>
        <strain evidence="3 4">JCM 4542</strain>
    </source>
</reference>
<dbReference type="EMBL" id="BAAASL010000025">
    <property type="protein sequence ID" value="GAA2724124.1"/>
    <property type="molecule type" value="Genomic_DNA"/>
</dbReference>
<gene>
    <name evidence="3" type="ORF">GCM10010315_53090</name>
</gene>
<dbReference type="InterPro" id="IPR007278">
    <property type="entry name" value="DUF397"/>
</dbReference>
<feature type="domain" description="DUF397" evidence="2">
    <location>
        <begin position="15"/>
        <end position="64"/>
    </location>
</feature>
<organism evidence="3 4">
    <name type="scientific">Streptomyces luteosporeus</name>
    <dbReference type="NCBI Taxonomy" id="173856"/>
    <lineage>
        <taxon>Bacteria</taxon>
        <taxon>Bacillati</taxon>
        <taxon>Actinomycetota</taxon>
        <taxon>Actinomycetes</taxon>
        <taxon>Kitasatosporales</taxon>
        <taxon>Streptomycetaceae</taxon>
        <taxon>Streptomyces</taxon>
    </lineage>
</organism>
<protein>
    <recommendedName>
        <fullName evidence="2">DUF397 domain-containing protein</fullName>
    </recommendedName>
</protein>
<evidence type="ECO:0000259" key="2">
    <source>
        <dbReference type="Pfam" id="PF04149"/>
    </source>
</evidence>
<feature type="region of interest" description="Disordered" evidence="1">
    <location>
        <begin position="1"/>
        <end position="21"/>
    </location>
</feature>
<keyword evidence="4" id="KW-1185">Reference proteome</keyword>
<proteinExistence type="predicted"/>
<comment type="caution">
    <text evidence="3">The sequence shown here is derived from an EMBL/GenBank/DDBJ whole genome shotgun (WGS) entry which is preliminary data.</text>
</comment>
<evidence type="ECO:0000313" key="3">
    <source>
        <dbReference type="EMBL" id="GAA2724124.1"/>
    </source>
</evidence>
<feature type="region of interest" description="Disordered" evidence="1">
    <location>
        <begin position="68"/>
        <end position="113"/>
    </location>
</feature>
<sequence>MSMSLRPRYAQPRYVHSSHSTGMNNCVETALLGPGLLAVRDSKRASGPVLLFSRAAWSAFVVSLRAPACRPPARRTAPAGGAPRGARRRPGDRGGRRRHLAVGQVRAGGQPQP</sequence>